<keyword evidence="1" id="KW-0812">Transmembrane</keyword>
<keyword evidence="4" id="KW-0808">Transferase</keyword>
<accession>A0A5C5YUT4</accession>
<keyword evidence="4" id="KW-0012">Acyltransferase</keyword>
<feature type="transmembrane region" description="Helical" evidence="1">
    <location>
        <begin position="31"/>
        <end position="51"/>
    </location>
</feature>
<dbReference type="RefSeq" id="WP_146584852.1">
    <property type="nucleotide sequence ID" value="NZ_SJPO01000002.1"/>
</dbReference>
<dbReference type="OrthoDB" id="9796461at2"/>
<feature type="transmembrane region" description="Helical" evidence="1">
    <location>
        <begin position="248"/>
        <end position="270"/>
    </location>
</feature>
<dbReference type="Proteomes" id="UP000318478">
    <property type="component" value="Unassembled WGS sequence"/>
</dbReference>
<feature type="transmembrane region" description="Helical" evidence="1">
    <location>
        <begin position="72"/>
        <end position="92"/>
    </location>
</feature>
<dbReference type="EMBL" id="SJPO01000002">
    <property type="protein sequence ID" value="TWT78413.1"/>
    <property type="molecule type" value="Genomic_DNA"/>
</dbReference>
<dbReference type="GO" id="GO:0009103">
    <property type="term" value="P:lipopolysaccharide biosynthetic process"/>
    <property type="evidence" value="ECO:0007669"/>
    <property type="project" value="TreeGrafter"/>
</dbReference>
<sequence length="636" mass="70361">MKYRPDIDGLRAVAVLPVIFFHLSASYCAGGFLGVDVFFVISGYLISSLVLEQQLSGSFTFKEFYSRRIRRILPALLAVVILNLAVAATVAYRPDRRSLGLQSAAAVASVANVYYWRNAGNYWGQAAEESPLLHTWSLSVEEQFYLVHPMLLLLLVRLCQRRSTILAFLAISMAASLGLFVWGQRTHPWATFYLLPPRSWELLAGACLAVFESLRTRGPAFRFAPQFAGTAGLVLLAMSMALSERIGAGTIAAVTGSCALIGAGTSALTSKLLAHPILVHIGRISYSLYLWHWPIIVYRNYFRVELSDVAVIALTYIVGLGSYHLVEQPVRRRSGAALPVLAIATLAFCLCIGVSKLPELYDTEEFAPPVWYGDFYDLRPHSPDSSQSPTMLGVTVPEKEHSPTAYRSTGIVSRSDLGNRPSVVVIGDSHGTMWSHTINEVTDSLGLAAAFWSMNGVKPYLGPPDALAKHLDADEKAAYDRAREEMLASAKPRLAIIACRWSKVDETQVMPLIELVTENCDRALLLEQPPELDIAEDRSVLQSLAYLNVTPQEGSRFFLPATNIDKLEEGRRLMDVLSLRFPSVHVVSLTDLYLQDLKAIVLDGREVVYLDDDHLTEYGAQLSKDRLRRAIVRSLE</sequence>
<feature type="transmembrane region" description="Helical" evidence="1">
    <location>
        <begin position="7"/>
        <end position="25"/>
    </location>
</feature>
<feature type="domain" description="Acyltransferase 3" evidence="2">
    <location>
        <begin position="6"/>
        <end position="306"/>
    </location>
</feature>
<dbReference type="Pfam" id="PF01757">
    <property type="entry name" value="Acyl_transf_3"/>
    <property type="match status" value="1"/>
</dbReference>
<reference evidence="4 5" key="1">
    <citation type="submission" date="2019-02" db="EMBL/GenBank/DDBJ databases">
        <title>Deep-cultivation of Planctomycetes and their phenomic and genomic characterization uncovers novel biology.</title>
        <authorList>
            <person name="Wiegand S."/>
            <person name="Jogler M."/>
            <person name="Boedeker C."/>
            <person name="Pinto D."/>
            <person name="Vollmers J."/>
            <person name="Rivas-Marin E."/>
            <person name="Kohn T."/>
            <person name="Peeters S.H."/>
            <person name="Heuer A."/>
            <person name="Rast P."/>
            <person name="Oberbeckmann S."/>
            <person name="Bunk B."/>
            <person name="Jeske O."/>
            <person name="Meyerdierks A."/>
            <person name="Storesund J.E."/>
            <person name="Kallscheuer N."/>
            <person name="Luecker S."/>
            <person name="Lage O.M."/>
            <person name="Pohl T."/>
            <person name="Merkel B.J."/>
            <person name="Hornburger P."/>
            <person name="Mueller R.-W."/>
            <person name="Bruemmer F."/>
            <person name="Labrenz M."/>
            <person name="Spormann A.M."/>
            <person name="Op Den Camp H."/>
            <person name="Overmann J."/>
            <person name="Amann R."/>
            <person name="Jetten M.S.M."/>
            <person name="Mascher T."/>
            <person name="Medema M.H."/>
            <person name="Devos D.P."/>
            <person name="Kaster A.-K."/>
            <person name="Ovreas L."/>
            <person name="Rohde M."/>
            <person name="Galperin M.Y."/>
            <person name="Jogler C."/>
        </authorList>
    </citation>
    <scope>NUCLEOTIDE SEQUENCE [LARGE SCALE GENOMIC DNA]</scope>
    <source>
        <strain evidence="4 5">Pla123a</strain>
    </source>
</reference>
<keyword evidence="1" id="KW-0472">Membrane</keyword>
<evidence type="ECO:0000259" key="2">
    <source>
        <dbReference type="Pfam" id="PF01757"/>
    </source>
</evidence>
<feature type="transmembrane region" description="Helical" evidence="1">
    <location>
        <begin position="223"/>
        <end position="242"/>
    </location>
</feature>
<dbReference type="InterPro" id="IPR050879">
    <property type="entry name" value="Acyltransferase_3"/>
</dbReference>
<organism evidence="4 5">
    <name type="scientific">Posidoniimonas polymericola</name>
    <dbReference type="NCBI Taxonomy" id="2528002"/>
    <lineage>
        <taxon>Bacteria</taxon>
        <taxon>Pseudomonadati</taxon>
        <taxon>Planctomycetota</taxon>
        <taxon>Planctomycetia</taxon>
        <taxon>Pirellulales</taxon>
        <taxon>Lacipirellulaceae</taxon>
        <taxon>Posidoniimonas</taxon>
    </lineage>
</organism>
<keyword evidence="1" id="KW-1133">Transmembrane helix</keyword>
<evidence type="ECO:0000256" key="1">
    <source>
        <dbReference type="SAM" id="Phobius"/>
    </source>
</evidence>
<protein>
    <submittedName>
        <fullName evidence="4">O-acetyltransferase OatA</fullName>
        <ecNumber evidence="4">2.3.1.-</ecNumber>
    </submittedName>
</protein>
<dbReference type="GO" id="GO:0016020">
    <property type="term" value="C:membrane"/>
    <property type="evidence" value="ECO:0007669"/>
    <property type="project" value="TreeGrafter"/>
</dbReference>
<evidence type="ECO:0000259" key="3">
    <source>
        <dbReference type="Pfam" id="PF19040"/>
    </source>
</evidence>
<dbReference type="PANTHER" id="PTHR23028">
    <property type="entry name" value="ACETYLTRANSFERASE"/>
    <property type="match status" value="1"/>
</dbReference>
<dbReference type="InterPro" id="IPR002656">
    <property type="entry name" value="Acyl_transf_3_dom"/>
</dbReference>
<keyword evidence="5" id="KW-1185">Reference proteome</keyword>
<feature type="transmembrane region" description="Helical" evidence="1">
    <location>
        <begin position="309"/>
        <end position="326"/>
    </location>
</feature>
<dbReference type="AlphaFoldDB" id="A0A5C5YUT4"/>
<dbReference type="GO" id="GO:0016747">
    <property type="term" value="F:acyltransferase activity, transferring groups other than amino-acyl groups"/>
    <property type="evidence" value="ECO:0007669"/>
    <property type="project" value="InterPro"/>
</dbReference>
<evidence type="ECO:0000313" key="4">
    <source>
        <dbReference type="EMBL" id="TWT78413.1"/>
    </source>
</evidence>
<name>A0A5C5YUT4_9BACT</name>
<comment type="caution">
    <text evidence="4">The sequence shown here is derived from an EMBL/GenBank/DDBJ whole genome shotgun (WGS) entry which is preliminary data.</text>
</comment>
<evidence type="ECO:0000313" key="5">
    <source>
        <dbReference type="Proteomes" id="UP000318478"/>
    </source>
</evidence>
<dbReference type="InterPro" id="IPR043968">
    <property type="entry name" value="SGNH"/>
</dbReference>
<dbReference type="PANTHER" id="PTHR23028:SF53">
    <property type="entry name" value="ACYL_TRANSF_3 DOMAIN-CONTAINING PROTEIN"/>
    <property type="match status" value="1"/>
</dbReference>
<feature type="transmembrane region" description="Helical" evidence="1">
    <location>
        <begin position="166"/>
        <end position="183"/>
    </location>
</feature>
<dbReference type="Pfam" id="PF19040">
    <property type="entry name" value="SGNH"/>
    <property type="match status" value="1"/>
</dbReference>
<proteinExistence type="predicted"/>
<feature type="transmembrane region" description="Helical" evidence="1">
    <location>
        <begin position="338"/>
        <end position="355"/>
    </location>
</feature>
<dbReference type="EC" id="2.3.1.-" evidence="4"/>
<gene>
    <name evidence="4" type="primary">oatA</name>
    <name evidence="4" type="ORF">Pla123a_12040</name>
</gene>
<feature type="domain" description="SGNH" evidence="3">
    <location>
        <begin position="418"/>
        <end position="627"/>
    </location>
</feature>